<feature type="transmembrane region" description="Helical" evidence="1">
    <location>
        <begin position="148"/>
        <end position="168"/>
    </location>
</feature>
<dbReference type="PANTHER" id="PTHR28026:SF9">
    <property type="entry name" value="2-HYDROXY-PALMITIC ACID DIOXYGENASE MPO1"/>
    <property type="match status" value="1"/>
</dbReference>
<dbReference type="PANTHER" id="PTHR28026">
    <property type="entry name" value="DUF962 DOMAIN PROTEIN (AFU_ORTHOLOGUE AFUA_8G05310)"/>
    <property type="match status" value="1"/>
</dbReference>
<evidence type="ECO:0000313" key="3">
    <source>
        <dbReference type="Proteomes" id="UP000095009"/>
    </source>
</evidence>
<dbReference type="OrthoDB" id="2124888at2759"/>
<gene>
    <name evidence="2" type="ORF">NADFUDRAFT_84372</name>
</gene>
<feature type="transmembrane region" description="Helical" evidence="1">
    <location>
        <begin position="86"/>
        <end position="105"/>
    </location>
</feature>
<dbReference type="GO" id="GO:0005783">
    <property type="term" value="C:endoplasmic reticulum"/>
    <property type="evidence" value="ECO:0007669"/>
    <property type="project" value="TreeGrafter"/>
</dbReference>
<proteinExistence type="predicted"/>
<sequence>MGILNLEEQLAFYRAYHSNSKNVAIHIVFIPIILLTTFHLATNYALVPAAWLQSLPAGLSLYANYGVLMALIYSGFYILLDPFFGVMVTPGLVYASVYFSQLTHLPSSLGAKNYNNLAATLWVVSWLFQFIGHGVYEGRAPALLDNLAQALLLAPLFVVFEVADFLGFRKGVFERVDEIVKPKLEEFRQKKNK</sequence>
<dbReference type="GO" id="GO:0046521">
    <property type="term" value="P:sphingoid catabolic process"/>
    <property type="evidence" value="ECO:0007669"/>
    <property type="project" value="TreeGrafter"/>
</dbReference>
<dbReference type="EMBL" id="KV454415">
    <property type="protein sequence ID" value="ODQ63171.1"/>
    <property type="molecule type" value="Genomic_DNA"/>
</dbReference>
<reference evidence="2 3" key="1">
    <citation type="journal article" date="2016" name="Proc. Natl. Acad. Sci. U.S.A.">
        <title>Comparative genomics of biotechnologically important yeasts.</title>
        <authorList>
            <person name="Riley R."/>
            <person name="Haridas S."/>
            <person name="Wolfe K.H."/>
            <person name="Lopes M.R."/>
            <person name="Hittinger C.T."/>
            <person name="Goeker M."/>
            <person name="Salamov A.A."/>
            <person name="Wisecaver J.H."/>
            <person name="Long T.M."/>
            <person name="Calvey C.H."/>
            <person name="Aerts A.L."/>
            <person name="Barry K.W."/>
            <person name="Choi C."/>
            <person name="Clum A."/>
            <person name="Coughlan A.Y."/>
            <person name="Deshpande S."/>
            <person name="Douglass A.P."/>
            <person name="Hanson S.J."/>
            <person name="Klenk H.-P."/>
            <person name="LaButti K.M."/>
            <person name="Lapidus A."/>
            <person name="Lindquist E.A."/>
            <person name="Lipzen A.M."/>
            <person name="Meier-Kolthoff J.P."/>
            <person name="Ohm R.A."/>
            <person name="Otillar R.P."/>
            <person name="Pangilinan J.L."/>
            <person name="Peng Y."/>
            <person name="Rokas A."/>
            <person name="Rosa C.A."/>
            <person name="Scheuner C."/>
            <person name="Sibirny A.A."/>
            <person name="Slot J.C."/>
            <person name="Stielow J.B."/>
            <person name="Sun H."/>
            <person name="Kurtzman C.P."/>
            <person name="Blackwell M."/>
            <person name="Grigoriev I.V."/>
            <person name="Jeffries T.W."/>
        </authorList>
    </citation>
    <scope>NUCLEOTIDE SEQUENCE [LARGE SCALE GENOMIC DNA]</scope>
    <source>
        <strain evidence="2 3">DSM 6958</strain>
    </source>
</reference>
<feature type="transmembrane region" description="Helical" evidence="1">
    <location>
        <begin position="117"/>
        <end position="136"/>
    </location>
</feature>
<keyword evidence="1" id="KW-0472">Membrane</keyword>
<feature type="transmembrane region" description="Helical" evidence="1">
    <location>
        <begin position="59"/>
        <end position="80"/>
    </location>
</feature>
<evidence type="ECO:0000313" key="2">
    <source>
        <dbReference type="EMBL" id="ODQ63171.1"/>
    </source>
</evidence>
<protein>
    <submittedName>
        <fullName evidence="2">DUF962-domain-containing protein</fullName>
    </submittedName>
</protein>
<name>A0A1E3PCS6_9ASCO</name>
<dbReference type="Proteomes" id="UP000095009">
    <property type="component" value="Unassembled WGS sequence"/>
</dbReference>
<keyword evidence="3" id="KW-1185">Reference proteome</keyword>
<keyword evidence="1" id="KW-0812">Transmembrane</keyword>
<organism evidence="2 3">
    <name type="scientific">Nadsonia fulvescens var. elongata DSM 6958</name>
    <dbReference type="NCBI Taxonomy" id="857566"/>
    <lineage>
        <taxon>Eukaryota</taxon>
        <taxon>Fungi</taxon>
        <taxon>Dikarya</taxon>
        <taxon>Ascomycota</taxon>
        <taxon>Saccharomycotina</taxon>
        <taxon>Dipodascomycetes</taxon>
        <taxon>Dipodascales</taxon>
        <taxon>Dipodascales incertae sedis</taxon>
        <taxon>Nadsonia</taxon>
    </lineage>
</organism>
<dbReference type="GO" id="GO:0016020">
    <property type="term" value="C:membrane"/>
    <property type="evidence" value="ECO:0007669"/>
    <property type="project" value="GOC"/>
</dbReference>
<dbReference type="InterPro" id="IPR009305">
    <property type="entry name" value="Mpo1-like"/>
</dbReference>
<accession>A0A1E3PCS6</accession>
<keyword evidence="1" id="KW-1133">Transmembrane helix</keyword>
<feature type="transmembrane region" description="Helical" evidence="1">
    <location>
        <begin position="23"/>
        <end position="47"/>
    </location>
</feature>
<dbReference type="AlphaFoldDB" id="A0A1E3PCS6"/>
<dbReference type="Pfam" id="PF06127">
    <property type="entry name" value="Mpo1-like"/>
    <property type="match status" value="1"/>
</dbReference>
<evidence type="ECO:0000256" key="1">
    <source>
        <dbReference type="SAM" id="Phobius"/>
    </source>
</evidence>